<accession>A0A9N8E5D6</accession>
<comment type="caution">
    <text evidence="1">The sequence shown here is derived from an EMBL/GenBank/DDBJ whole genome shotgun (WGS) entry which is preliminary data.</text>
</comment>
<dbReference type="AlphaFoldDB" id="A0A9N8E5D6"/>
<gene>
    <name evidence="1" type="ORF">SEMRO_636_G179250.1</name>
</gene>
<dbReference type="EMBL" id="CAICTM010000635">
    <property type="protein sequence ID" value="CAB9514164.1"/>
    <property type="molecule type" value="Genomic_DNA"/>
</dbReference>
<dbReference type="OrthoDB" id="42583at2759"/>
<dbReference type="Proteomes" id="UP001153069">
    <property type="component" value="Unassembled WGS sequence"/>
</dbReference>
<proteinExistence type="predicted"/>
<name>A0A9N8E5D6_9STRA</name>
<evidence type="ECO:0000313" key="1">
    <source>
        <dbReference type="EMBL" id="CAB9514164.1"/>
    </source>
</evidence>
<sequence length="115" mass="13071">MFSSSLRVISPRVSRLATVRSLCAPAERFRTVLEEYRLEHFSRELPSRFRKEVVKALMTKEDAANIQVDSLNLILNNIGRPDQCLTEAEIDLILQDLGCAAQDRSVPVDKILQLM</sequence>
<reference evidence="1" key="1">
    <citation type="submission" date="2020-06" db="EMBL/GenBank/DDBJ databases">
        <authorList>
            <consortium name="Plant Systems Biology data submission"/>
        </authorList>
    </citation>
    <scope>NUCLEOTIDE SEQUENCE</scope>
    <source>
        <strain evidence="1">D6</strain>
    </source>
</reference>
<evidence type="ECO:0000313" key="2">
    <source>
        <dbReference type="Proteomes" id="UP001153069"/>
    </source>
</evidence>
<keyword evidence="2" id="KW-1185">Reference proteome</keyword>
<organism evidence="1 2">
    <name type="scientific">Seminavis robusta</name>
    <dbReference type="NCBI Taxonomy" id="568900"/>
    <lineage>
        <taxon>Eukaryota</taxon>
        <taxon>Sar</taxon>
        <taxon>Stramenopiles</taxon>
        <taxon>Ochrophyta</taxon>
        <taxon>Bacillariophyta</taxon>
        <taxon>Bacillariophyceae</taxon>
        <taxon>Bacillariophycidae</taxon>
        <taxon>Naviculales</taxon>
        <taxon>Naviculaceae</taxon>
        <taxon>Seminavis</taxon>
    </lineage>
</organism>
<protein>
    <submittedName>
        <fullName evidence="1">Uncharacterized protein</fullName>
    </submittedName>
</protein>